<dbReference type="CDD" id="cd17480">
    <property type="entry name" value="MFS_SLC40A1_like"/>
    <property type="match status" value="1"/>
</dbReference>
<feature type="region of interest" description="Disordered" evidence="8">
    <location>
        <begin position="1"/>
        <end position="40"/>
    </location>
</feature>
<dbReference type="SUPFAM" id="SSF103473">
    <property type="entry name" value="MFS general substrate transporter"/>
    <property type="match status" value="1"/>
</dbReference>
<keyword evidence="7" id="KW-0406">Ion transport</keyword>
<dbReference type="GO" id="GO:0016020">
    <property type="term" value="C:membrane"/>
    <property type="evidence" value="ECO:0007669"/>
    <property type="project" value="UniProtKB-SubCell"/>
</dbReference>
<feature type="transmembrane region" description="Helical" evidence="7">
    <location>
        <begin position="208"/>
        <end position="230"/>
    </location>
</feature>
<dbReference type="EMBL" id="JAGIXG020000051">
    <property type="protein sequence ID" value="KAI6779151.1"/>
    <property type="molecule type" value="Genomic_DNA"/>
</dbReference>
<comment type="similarity">
    <text evidence="2 7">Belongs to the ferroportin (FP) (TC 2.A.100) family. SLC40A subfamily.</text>
</comment>
<comment type="caution">
    <text evidence="7">Lacks conserved residue(s) required for the propagation of feature annotation.</text>
</comment>
<evidence type="ECO:0000256" key="8">
    <source>
        <dbReference type="SAM" id="MobiDB-lite"/>
    </source>
</evidence>
<accession>A0A9Q0BBY2</accession>
<name>A0A9Q0BBY2_9HYPO</name>
<feature type="transmembrane region" description="Helical" evidence="7">
    <location>
        <begin position="357"/>
        <end position="376"/>
    </location>
</feature>
<dbReference type="Pfam" id="PF06963">
    <property type="entry name" value="FPN1"/>
    <property type="match status" value="1"/>
</dbReference>
<evidence type="ECO:0000256" key="1">
    <source>
        <dbReference type="ARBA" id="ARBA00004141"/>
    </source>
</evidence>
<dbReference type="Proteomes" id="UP001055219">
    <property type="component" value="Unassembled WGS sequence"/>
</dbReference>
<reference evidence="9" key="2">
    <citation type="submission" date="2022-07" db="EMBL/GenBank/DDBJ databases">
        <authorList>
            <person name="Goncalves M.F.M."/>
            <person name="Hilario S."/>
            <person name="Van De Peer Y."/>
            <person name="Esteves A.C."/>
            <person name="Alves A."/>
        </authorList>
    </citation>
    <scope>NUCLEOTIDE SEQUENCE</scope>
    <source>
        <strain evidence="9">MUM 19.33</strain>
    </source>
</reference>
<keyword evidence="5 7" id="KW-1133">Transmembrane helix</keyword>
<protein>
    <recommendedName>
        <fullName evidence="7">Solute carrier family 40 member</fullName>
    </recommendedName>
</protein>
<reference evidence="9" key="1">
    <citation type="journal article" date="2021" name="J Fungi (Basel)">
        <title>Genomic and Metabolomic Analyses of the Marine Fungus Emericellopsis cladophorae: Insights into Saltwater Adaptability Mechanisms and Its Biosynthetic Potential.</title>
        <authorList>
            <person name="Goncalves M.F.M."/>
            <person name="Hilario S."/>
            <person name="Van de Peer Y."/>
            <person name="Esteves A.C."/>
            <person name="Alves A."/>
        </authorList>
    </citation>
    <scope>NUCLEOTIDE SEQUENCE</scope>
    <source>
        <strain evidence="9">MUM 19.33</strain>
    </source>
</reference>
<evidence type="ECO:0000256" key="5">
    <source>
        <dbReference type="ARBA" id="ARBA00022989"/>
    </source>
</evidence>
<feature type="transmembrane region" description="Helical" evidence="7">
    <location>
        <begin position="456"/>
        <end position="477"/>
    </location>
</feature>
<comment type="function">
    <text evidence="7">May be involved in iron transport and iron homeostasis.</text>
</comment>
<dbReference type="InterPro" id="IPR036259">
    <property type="entry name" value="MFS_trans_sf"/>
</dbReference>
<gene>
    <name evidence="9" type="ORF">J7T54_000297</name>
</gene>
<dbReference type="OrthoDB" id="648861at2759"/>
<feature type="transmembrane region" description="Helical" evidence="7">
    <location>
        <begin position="69"/>
        <end position="87"/>
    </location>
</feature>
<dbReference type="PANTHER" id="PTHR11660">
    <property type="entry name" value="SOLUTE CARRIER FAMILY 40 MEMBER"/>
    <property type="match status" value="1"/>
</dbReference>
<organism evidence="9 10">
    <name type="scientific">Emericellopsis cladophorae</name>
    <dbReference type="NCBI Taxonomy" id="2686198"/>
    <lineage>
        <taxon>Eukaryota</taxon>
        <taxon>Fungi</taxon>
        <taxon>Dikarya</taxon>
        <taxon>Ascomycota</taxon>
        <taxon>Pezizomycotina</taxon>
        <taxon>Sordariomycetes</taxon>
        <taxon>Hypocreomycetidae</taxon>
        <taxon>Hypocreales</taxon>
        <taxon>Bionectriaceae</taxon>
        <taxon>Emericellopsis</taxon>
    </lineage>
</organism>
<comment type="subcellular location">
    <subcellularLocation>
        <location evidence="1 7">Membrane</location>
        <topology evidence="1 7">Multi-pass membrane protein</topology>
    </subcellularLocation>
</comment>
<evidence type="ECO:0000256" key="2">
    <source>
        <dbReference type="ARBA" id="ARBA00006279"/>
    </source>
</evidence>
<dbReference type="GO" id="GO:0005381">
    <property type="term" value="F:iron ion transmembrane transporter activity"/>
    <property type="evidence" value="ECO:0007669"/>
    <property type="project" value="UniProtKB-UniRule"/>
</dbReference>
<evidence type="ECO:0000256" key="4">
    <source>
        <dbReference type="ARBA" id="ARBA00022692"/>
    </source>
</evidence>
<dbReference type="AlphaFoldDB" id="A0A9Q0BBY2"/>
<keyword evidence="3 7" id="KW-0813">Transport</keyword>
<evidence type="ECO:0000313" key="9">
    <source>
        <dbReference type="EMBL" id="KAI6779151.1"/>
    </source>
</evidence>
<sequence length="510" mass="56098">MVQQSQGGEIGMSKSSSPPPSNDHHAAASGPADHDPSSDLLAPASQPVPWPLALRLYTSHFLSMWNSRLFEFGAVLFLADIFPGTLLPMSVYALVRGFAAVLFAQTVGSWVDKGNRLHVVRASIIGQRASVIASCLVLWAMETRNLGEKAKTGLFGVSVILACVEKLMAVMNTVAVERDWVVVMTEGNTYARRQLNARMRRIDLICKLVGPLVISNVAIASTVIAIYTTLAMSAVSVPIEYICIEQVFRFFPALAQRNIPLESNEEPRSLWKRLTYRVLPISSLPFYFRHPAFIPSFSLALLYLTVLSFSGQMITWLLAVGYTTTYVGVARTVSTVLELSATWIAPRLSKKIGAVRTGIWSLSWQMITLTAGVAWYYADFFSTGKPHLIAATGLTLFVALSRIGLWGFDLSAQLIVQDEVEESHRGTFSTVEAAFQNLAEMTSYALTIAFSRPDQFQWPILPSVAAVYVAGGLYSWFVRKRRGHLLHLSCITGEKGSSRPESVELGHRAA</sequence>
<dbReference type="PANTHER" id="PTHR11660:SF57">
    <property type="entry name" value="SOLUTE CARRIER FAMILY 40 MEMBER"/>
    <property type="match status" value="1"/>
</dbReference>
<dbReference type="InterPro" id="IPR009716">
    <property type="entry name" value="Ferroportin-1"/>
</dbReference>
<evidence type="ECO:0000313" key="10">
    <source>
        <dbReference type="Proteomes" id="UP001055219"/>
    </source>
</evidence>
<keyword evidence="10" id="KW-1185">Reference proteome</keyword>
<dbReference type="RefSeq" id="XP_051360007.1">
    <property type="nucleotide sequence ID" value="XM_051508887.1"/>
</dbReference>
<comment type="caution">
    <text evidence="9">The sequence shown here is derived from an EMBL/GenBank/DDBJ whole genome shotgun (WGS) entry which is preliminary data.</text>
</comment>
<evidence type="ECO:0000256" key="3">
    <source>
        <dbReference type="ARBA" id="ARBA00022448"/>
    </source>
</evidence>
<proteinExistence type="inferred from homology"/>
<evidence type="ECO:0000256" key="7">
    <source>
        <dbReference type="RuleBase" id="RU365065"/>
    </source>
</evidence>
<keyword evidence="6 7" id="KW-0472">Membrane</keyword>
<feature type="compositionally biased region" description="Basic and acidic residues" evidence="8">
    <location>
        <begin position="22"/>
        <end position="37"/>
    </location>
</feature>
<evidence type="ECO:0000256" key="6">
    <source>
        <dbReference type="ARBA" id="ARBA00023136"/>
    </source>
</evidence>
<dbReference type="GeneID" id="75826817"/>
<keyword evidence="4 7" id="KW-0812">Transmembrane</keyword>